<evidence type="ECO:0000259" key="6">
    <source>
        <dbReference type="PROSITE" id="PS50111"/>
    </source>
</evidence>
<dbReference type="SMART" id="SM00283">
    <property type="entry name" value="MA"/>
    <property type="match status" value="1"/>
</dbReference>
<keyword evidence="1" id="KW-0145">Chemotaxis</keyword>
<comment type="similarity">
    <text evidence="2">Belongs to the methyl-accepting chemotaxis (MCP) protein family.</text>
</comment>
<gene>
    <name evidence="7" type="ORF">ASUIS_0967</name>
</gene>
<protein>
    <submittedName>
        <fullName evidence="7">MCP-domain signal transduction protein</fullName>
    </submittedName>
</protein>
<evidence type="ECO:0000313" key="7">
    <source>
        <dbReference type="EMBL" id="AXX89456.1"/>
    </source>
</evidence>
<dbReference type="RefSeq" id="WP_118886003.1">
    <property type="nucleotide sequence ID" value="NZ_CP032100.1"/>
</dbReference>
<dbReference type="GO" id="GO:0007165">
    <property type="term" value="P:signal transduction"/>
    <property type="evidence" value="ECO:0007669"/>
    <property type="project" value="UniProtKB-KW"/>
</dbReference>
<keyword evidence="3" id="KW-0807">Transducer</keyword>
<dbReference type="GO" id="GO:0005886">
    <property type="term" value="C:plasma membrane"/>
    <property type="evidence" value="ECO:0007669"/>
    <property type="project" value="TreeGrafter"/>
</dbReference>
<evidence type="ECO:0000256" key="1">
    <source>
        <dbReference type="ARBA" id="ARBA00022500"/>
    </source>
</evidence>
<organism evidence="7 8">
    <name type="scientific">Arcobacter suis CECT 7833</name>
    <dbReference type="NCBI Taxonomy" id="663365"/>
    <lineage>
        <taxon>Bacteria</taxon>
        <taxon>Pseudomonadati</taxon>
        <taxon>Campylobacterota</taxon>
        <taxon>Epsilonproteobacteria</taxon>
        <taxon>Campylobacterales</taxon>
        <taxon>Arcobacteraceae</taxon>
        <taxon>Arcobacter</taxon>
    </lineage>
</organism>
<dbReference type="Pfam" id="PF00015">
    <property type="entry name" value="MCPsignal"/>
    <property type="match status" value="1"/>
</dbReference>
<keyword evidence="5" id="KW-1133">Transmembrane helix</keyword>
<dbReference type="InterPro" id="IPR004090">
    <property type="entry name" value="Chemotax_Me-accpt_rcpt"/>
</dbReference>
<name>A0AAD0SQ82_9BACT</name>
<keyword evidence="5" id="KW-0472">Membrane</keyword>
<dbReference type="GO" id="GO:0006935">
    <property type="term" value="P:chemotaxis"/>
    <property type="evidence" value="ECO:0007669"/>
    <property type="project" value="UniProtKB-KW"/>
</dbReference>
<sequence length="675" mass="74681">MSLRNKIFMAFTILVLISISSSIIISYNISSMKSNVKELSDVYFEGITSLLEGDRDSYQSNLALTQIMSLNDNEKINKLITKGVSDNIAQVKERFDAFKSNLADDLSKDKSKFDEFEKYYSLTKENTQKIIEFVNVQNIVGARDFYFNTYLKDYASMRNVIDYFTDETYKIIDENKAQTNDLIELSLSIFLIISILTVFITVVFSYLLGKNINNSIKKLQDGLLGFFDFLNKQTKDVALLDTSSNDEISQIAQVVNINIEKTRKLINQDEQLITDVKKVVEVVKTGNLSIKVNANTENESLEELKIIFNEMLKVIAEKVSTDINKIENALKQFQTLNFAYRIPEATGQTAIGLNSLAKVISDMLVLNKSNGLSLQDSADYLLSNVDKLSRASTQAAASIEETAAALEEITGNMSSNTHNVTQMVSYANELTNSANEGQKLASETTVSMDEINMQVNAINEAITVIDQIAFQTNILSLNAAVEAATAGEAGRGFAVVAAEVRNLASRSAEAAREIKTLVENATNKANNGKNIADKMISGYGGLTDNITKTMQLIKGVEIAIKEQQQGIEQINNAINSLDQQTQANAMVAAQTKDIANQTQSIALTIVADADEKEFEGKHNVKVKKYDGNVVVQQTTISKSQPKKAESNVSVKIDSKKEVKKDITSNTKDNDEWESF</sequence>
<evidence type="ECO:0000256" key="5">
    <source>
        <dbReference type="SAM" id="Phobius"/>
    </source>
</evidence>
<evidence type="ECO:0000313" key="8">
    <source>
        <dbReference type="Proteomes" id="UP000263040"/>
    </source>
</evidence>
<dbReference type="InterPro" id="IPR024478">
    <property type="entry name" value="HlyB_4HB_MCP"/>
</dbReference>
<evidence type="ECO:0000256" key="4">
    <source>
        <dbReference type="SAM" id="MobiDB-lite"/>
    </source>
</evidence>
<feature type="domain" description="Methyl-accepting transducer" evidence="6">
    <location>
        <begin position="370"/>
        <end position="595"/>
    </location>
</feature>
<proteinExistence type="inferred from homology"/>
<dbReference type="PRINTS" id="PR00260">
    <property type="entry name" value="CHEMTRNSDUCR"/>
</dbReference>
<dbReference type="SUPFAM" id="SSF58104">
    <property type="entry name" value="Methyl-accepting chemotaxis protein (MCP) signaling domain"/>
    <property type="match status" value="1"/>
</dbReference>
<dbReference type="AlphaFoldDB" id="A0AAD0SQ82"/>
<dbReference type="PANTHER" id="PTHR43531">
    <property type="entry name" value="PROTEIN ICFG"/>
    <property type="match status" value="1"/>
</dbReference>
<keyword evidence="8" id="KW-1185">Reference proteome</keyword>
<reference evidence="7 8" key="1">
    <citation type="submission" date="2018-08" db="EMBL/GenBank/DDBJ databases">
        <title>Complete genome of the Arcobacter suis type strain LMG 26152.</title>
        <authorList>
            <person name="Miller W.G."/>
            <person name="Yee E."/>
            <person name="Bono J.L."/>
        </authorList>
    </citation>
    <scope>NUCLEOTIDE SEQUENCE [LARGE SCALE GENOMIC DNA]</scope>
    <source>
        <strain evidence="7 8">CECT 7833</strain>
    </source>
</reference>
<accession>A0AAD0SQ82</accession>
<evidence type="ECO:0000256" key="2">
    <source>
        <dbReference type="ARBA" id="ARBA00029447"/>
    </source>
</evidence>
<dbReference type="PANTHER" id="PTHR43531:SF11">
    <property type="entry name" value="METHYL-ACCEPTING CHEMOTAXIS PROTEIN 3"/>
    <property type="match status" value="1"/>
</dbReference>
<dbReference type="InterPro" id="IPR004089">
    <property type="entry name" value="MCPsignal_dom"/>
</dbReference>
<dbReference type="InterPro" id="IPR051310">
    <property type="entry name" value="MCP_chemotaxis"/>
</dbReference>
<dbReference type="PROSITE" id="PS50111">
    <property type="entry name" value="CHEMOTAXIS_TRANSDUC_2"/>
    <property type="match status" value="1"/>
</dbReference>
<feature type="transmembrane region" description="Helical" evidence="5">
    <location>
        <begin position="185"/>
        <end position="208"/>
    </location>
</feature>
<feature type="region of interest" description="Disordered" evidence="4">
    <location>
        <begin position="655"/>
        <end position="675"/>
    </location>
</feature>
<dbReference type="KEGG" id="asui:ASUIS_0967"/>
<dbReference type="EMBL" id="CP032100">
    <property type="protein sequence ID" value="AXX89456.1"/>
    <property type="molecule type" value="Genomic_DNA"/>
</dbReference>
<dbReference type="GO" id="GO:0004888">
    <property type="term" value="F:transmembrane signaling receptor activity"/>
    <property type="evidence" value="ECO:0007669"/>
    <property type="project" value="InterPro"/>
</dbReference>
<keyword evidence="5" id="KW-0812">Transmembrane</keyword>
<dbReference type="Proteomes" id="UP000263040">
    <property type="component" value="Chromosome"/>
</dbReference>
<evidence type="ECO:0000256" key="3">
    <source>
        <dbReference type="PROSITE-ProRule" id="PRU00284"/>
    </source>
</evidence>
<dbReference type="Gene3D" id="6.10.340.10">
    <property type="match status" value="1"/>
</dbReference>
<dbReference type="Pfam" id="PF12729">
    <property type="entry name" value="4HB_MCP_1"/>
    <property type="match status" value="1"/>
</dbReference>
<dbReference type="Gene3D" id="1.10.287.950">
    <property type="entry name" value="Methyl-accepting chemotaxis protein"/>
    <property type="match status" value="1"/>
</dbReference>